<dbReference type="GO" id="GO:0016020">
    <property type="term" value="C:membrane"/>
    <property type="evidence" value="ECO:0007669"/>
    <property type="project" value="UniProtKB-SubCell"/>
</dbReference>
<evidence type="ECO:0000313" key="9">
    <source>
        <dbReference type="Proteomes" id="UP000199041"/>
    </source>
</evidence>
<dbReference type="Pfam" id="PF01594">
    <property type="entry name" value="AI-2E_transport"/>
    <property type="match status" value="1"/>
</dbReference>
<evidence type="ECO:0000256" key="7">
    <source>
        <dbReference type="SAM" id="Phobius"/>
    </source>
</evidence>
<keyword evidence="4 7" id="KW-1133">Transmembrane helix</keyword>
<sequence>MEKISTNLIKQVVLLILITFIGIEIIVQLKYFLPGFFGAITLYVLYRSWYYKLIEQKHWKKWAAALVLILGSIILVVFPIFSIIKVLIPRINQAIDQAPTITDKLTHTVDLVKSHFPSLDVSNQAILENFKKLAAYIPKILNATASVVSNLAVAFFIFYFMLMGGRKMEKKIESFLPLNEQNKSTLWQETKNMVVSNAIGIPVLALCQALLAILGYWIFGIKEFIFWGLLTGAASIIPVVGTMIVWVPICIITMANGEIGMGIGLLAYCGIIVSNSDNVLRFALMKKFGDVHPLITVFGVILGLQIFGLMGLIFGPLMIAYFLLLCQIYKFEYGSGSSGKKKQLLPKNNDTAKATGAIPNSEKRQSDKKESDQ</sequence>
<dbReference type="RefSeq" id="WP_091393276.1">
    <property type="nucleotide sequence ID" value="NZ_FNQY01000002.1"/>
</dbReference>
<accession>A0A1H3W7H3</accession>
<evidence type="ECO:0000256" key="5">
    <source>
        <dbReference type="ARBA" id="ARBA00023136"/>
    </source>
</evidence>
<reference evidence="8 9" key="1">
    <citation type="submission" date="2016-10" db="EMBL/GenBank/DDBJ databases">
        <authorList>
            <person name="de Groot N.N."/>
        </authorList>
    </citation>
    <scope>NUCLEOTIDE SEQUENCE [LARGE SCALE GENOMIC DNA]</scope>
    <source>
        <strain evidence="8 9">Vu-144</strain>
    </source>
</reference>
<feature type="transmembrane region" description="Helical" evidence="7">
    <location>
        <begin position="224"/>
        <end position="247"/>
    </location>
</feature>
<protein>
    <submittedName>
        <fullName evidence="8">Predicted PurR-regulated permease PerM</fullName>
    </submittedName>
</protein>
<evidence type="ECO:0000256" key="3">
    <source>
        <dbReference type="ARBA" id="ARBA00022692"/>
    </source>
</evidence>
<keyword evidence="5 7" id="KW-0472">Membrane</keyword>
<feature type="compositionally biased region" description="Basic and acidic residues" evidence="6">
    <location>
        <begin position="361"/>
        <end position="373"/>
    </location>
</feature>
<proteinExistence type="inferred from homology"/>
<gene>
    <name evidence="8" type="ORF">SAMN05192529_102197</name>
</gene>
<dbReference type="Proteomes" id="UP000199041">
    <property type="component" value="Unassembled WGS sequence"/>
</dbReference>
<dbReference type="PANTHER" id="PTHR21716:SF4">
    <property type="entry name" value="TRANSMEMBRANE PROTEIN 245"/>
    <property type="match status" value="1"/>
</dbReference>
<organism evidence="8 9">
    <name type="scientific">Arachidicoccus rhizosphaerae</name>
    <dbReference type="NCBI Taxonomy" id="551991"/>
    <lineage>
        <taxon>Bacteria</taxon>
        <taxon>Pseudomonadati</taxon>
        <taxon>Bacteroidota</taxon>
        <taxon>Chitinophagia</taxon>
        <taxon>Chitinophagales</taxon>
        <taxon>Chitinophagaceae</taxon>
        <taxon>Arachidicoccus</taxon>
    </lineage>
</organism>
<comment type="subcellular location">
    <subcellularLocation>
        <location evidence="1">Membrane</location>
        <topology evidence="1">Multi-pass membrane protein</topology>
    </subcellularLocation>
</comment>
<evidence type="ECO:0000256" key="2">
    <source>
        <dbReference type="ARBA" id="ARBA00009773"/>
    </source>
</evidence>
<dbReference type="InterPro" id="IPR002549">
    <property type="entry name" value="AI-2E-like"/>
</dbReference>
<feature type="transmembrane region" description="Helical" evidence="7">
    <location>
        <begin position="259"/>
        <end position="275"/>
    </location>
</feature>
<dbReference type="PANTHER" id="PTHR21716">
    <property type="entry name" value="TRANSMEMBRANE PROTEIN"/>
    <property type="match status" value="1"/>
</dbReference>
<feature type="transmembrane region" description="Helical" evidence="7">
    <location>
        <begin position="32"/>
        <end position="50"/>
    </location>
</feature>
<name>A0A1H3W7H3_9BACT</name>
<evidence type="ECO:0000313" key="8">
    <source>
        <dbReference type="EMBL" id="SDZ83026.1"/>
    </source>
</evidence>
<evidence type="ECO:0000256" key="1">
    <source>
        <dbReference type="ARBA" id="ARBA00004141"/>
    </source>
</evidence>
<feature type="transmembrane region" description="Helical" evidence="7">
    <location>
        <begin position="7"/>
        <end position="26"/>
    </location>
</feature>
<dbReference type="OrthoDB" id="9773730at2"/>
<keyword evidence="3 7" id="KW-0812">Transmembrane</keyword>
<feature type="transmembrane region" description="Helical" evidence="7">
    <location>
        <begin position="62"/>
        <end position="84"/>
    </location>
</feature>
<keyword evidence="9" id="KW-1185">Reference proteome</keyword>
<feature type="transmembrane region" description="Helical" evidence="7">
    <location>
        <begin position="140"/>
        <end position="162"/>
    </location>
</feature>
<feature type="region of interest" description="Disordered" evidence="6">
    <location>
        <begin position="336"/>
        <end position="373"/>
    </location>
</feature>
<evidence type="ECO:0000256" key="6">
    <source>
        <dbReference type="SAM" id="MobiDB-lite"/>
    </source>
</evidence>
<comment type="similarity">
    <text evidence="2">Belongs to the autoinducer-2 exporter (AI-2E) (TC 2.A.86) family.</text>
</comment>
<feature type="transmembrane region" description="Helical" evidence="7">
    <location>
        <begin position="194"/>
        <end position="218"/>
    </location>
</feature>
<dbReference type="EMBL" id="FNQY01000002">
    <property type="protein sequence ID" value="SDZ83026.1"/>
    <property type="molecule type" value="Genomic_DNA"/>
</dbReference>
<evidence type="ECO:0000256" key="4">
    <source>
        <dbReference type="ARBA" id="ARBA00022989"/>
    </source>
</evidence>
<dbReference type="AlphaFoldDB" id="A0A1H3W7H3"/>
<feature type="transmembrane region" description="Helical" evidence="7">
    <location>
        <begin position="295"/>
        <end position="324"/>
    </location>
</feature>